<evidence type="ECO:0000256" key="2">
    <source>
        <dbReference type="SAM" id="SignalP"/>
    </source>
</evidence>
<sequence>MLWLQCFSCSLPVSCLRVCIEPEEGSLAGGTWITVFFDGLELGLLYPANGTQLEIHLVNMAVPALPRIPCDISPLFLDLPAVMCRTRSLLSEAHEGLYYLEVQSGGQVAGSPSPGPGDSCTFKSTPKTLLQALVSLNNSQKVDQAAAGCGFIILILCSSPLPYLAAALPTWARGSACGKLDLEAH</sequence>
<proteinExistence type="predicted"/>
<dbReference type="InterPro" id="IPR052387">
    <property type="entry name" value="Fibrocystin"/>
</dbReference>
<feature type="chain" id="PRO_5047472189" evidence="2">
    <location>
        <begin position="16"/>
        <end position="185"/>
    </location>
</feature>
<dbReference type="Ensembl" id="ENSSSCT00035083870.1">
    <property type="protein sequence ID" value="ENSSSCP00035034863.1"/>
    <property type="gene ID" value="ENSSSCG00035062412.1"/>
</dbReference>
<dbReference type="Proteomes" id="UP000694720">
    <property type="component" value="Unplaced"/>
</dbReference>
<feature type="signal peptide" evidence="2">
    <location>
        <begin position="1"/>
        <end position="15"/>
    </location>
</feature>
<reference evidence="3" key="1">
    <citation type="submission" date="2025-08" db="UniProtKB">
        <authorList>
            <consortium name="Ensembl"/>
        </authorList>
    </citation>
    <scope>IDENTIFICATION</scope>
</reference>
<evidence type="ECO:0000313" key="4">
    <source>
        <dbReference type="Proteomes" id="UP000694720"/>
    </source>
</evidence>
<organism evidence="3 4">
    <name type="scientific">Sus scrofa</name>
    <name type="common">Pig</name>
    <dbReference type="NCBI Taxonomy" id="9823"/>
    <lineage>
        <taxon>Eukaryota</taxon>
        <taxon>Metazoa</taxon>
        <taxon>Chordata</taxon>
        <taxon>Craniata</taxon>
        <taxon>Vertebrata</taxon>
        <taxon>Euteleostomi</taxon>
        <taxon>Mammalia</taxon>
        <taxon>Eutheria</taxon>
        <taxon>Laurasiatheria</taxon>
        <taxon>Artiodactyla</taxon>
        <taxon>Suina</taxon>
        <taxon>Suidae</taxon>
        <taxon>Sus</taxon>
    </lineage>
</organism>
<protein>
    <submittedName>
        <fullName evidence="3">Uncharacterized protein</fullName>
    </submittedName>
</protein>
<name>A0A8D1AWD0_PIG</name>
<evidence type="ECO:0000313" key="3">
    <source>
        <dbReference type="Ensembl" id="ENSSSCP00035034863.1"/>
    </source>
</evidence>
<dbReference type="AlphaFoldDB" id="A0A8D1AWD0"/>
<dbReference type="PANTHER" id="PTHR46769:SF1">
    <property type="entry name" value="FIBROCYSTIN"/>
    <property type="match status" value="1"/>
</dbReference>
<accession>A0A8D1AWD0</accession>
<evidence type="ECO:0000256" key="1">
    <source>
        <dbReference type="ARBA" id="ARBA00022729"/>
    </source>
</evidence>
<keyword evidence="1 2" id="KW-0732">Signal</keyword>
<dbReference type="PANTHER" id="PTHR46769">
    <property type="entry name" value="POLYCYSTIC KIDNEY AND HEPATIC DISEASE 1 (AUTOSOMAL RECESSIVE)-LIKE 1"/>
    <property type="match status" value="1"/>
</dbReference>